<dbReference type="SMART" id="SM00865">
    <property type="entry name" value="Tubulin_C"/>
    <property type="match status" value="1"/>
</dbReference>
<evidence type="ECO:0000259" key="13">
    <source>
        <dbReference type="SMART" id="SM00864"/>
    </source>
</evidence>
<protein>
    <recommendedName>
        <fullName evidence="11">Tubulin beta chain</fullName>
    </recommendedName>
</protein>
<comment type="similarity">
    <text evidence="3 11">Belongs to the tubulin family.</text>
</comment>
<comment type="cofactor">
    <cofactor evidence="1">
        <name>Mg(2+)</name>
        <dbReference type="ChEBI" id="CHEBI:18420"/>
    </cofactor>
</comment>
<comment type="subunit">
    <text evidence="11">Dimer of alpha and beta chains. A typical microtubule is a hollow water-filled tube with an outer diameter of 25 nm and an inner diameter of 15 nM. Alpha-beta heterodimers associate head-to-tail to form protofilaments running lengthwise along the microtubule wall with the beta-tubulin subunit facing the microtubule plus end conferring a structural polarity. Microtubules usually have 13 protofilaments but different protofilament numbers can be found in some organisms and specialized cells.</text>
</comment>
<dbReference type="PANTHER" id="PTHR11588">
    <property type="entry name" value="TUBULIN"/>
    <property type="match status" value="1"/>
</dbReference>
<evidence type="ECO:0000256" key="3">
    <source>
        <dbReference type="ARBA" id="ARBA00009636"/>
    </source>
</evidence>
<dbReference type="InterPro" id="IPR002453">
    <property type="entry name" value="Beta_tubulin"/>
</dbReference>
<dbReference type="InterPro" id="IPR023123">
    <property type="entry name" value="Tubulin_C"/>
</dbReference>
<evidence type="ECO:0000256" key="2">
    <source>
        <dbReference type="ARBA" id="ARBA00004245"/>
    </source>
</evidence>
<evidence type="ECO:0000313" key="15">
    <source>
        <dbReference type="EMBL" id="RVW15963.1"/>
    </source>
</evidence>
<comment type="subcellular location">
    <subcellularLocation>
        <location evidence="2">Cytoplasm</location>
        <location evidence="2">Cytoskeleton</location>
    </subcellularLocation>
</comment>
<feature type="region of interest" description="Disordered" evidence="12">
    <location>
        <begin position="404"/>
        <end position="429"/>
    </location>
</feature>
<keyword evidence="8 11" id="KW-0342">GTP-binding</keyword>
<dbReference type="InterPro" id="IPR000217">
    <property type="entry name" value="Tubulin"/>
</dbReference>
<dbReference type="Pfam" id="PF00091">
    <property type="entry name" value="Tubulin"/>
    <property type="match status" value="1"/>
</dbReference>
<dbReference type="AlphaFoldDB" id="A0A438BYB1"/>
<proteinExistence type="inferred from homology"/>
<dbReference type="Gene3D" id="1.10.287.600">
    <property type="entry name" value="Helix hairpin bin"/>
    <property type="match status" value="1"/>
</dbReference>
<dbReference type="SMART" id="SM00864">
    <property type="entry name" value="Tubulin"/>
    <property type="match status" value="1"/>
</dbReference>
<evidence type="ECO:0000256" key="5">
    <source>
        <dbReference type="ARBA" id="ARBA00022701"/>
    </source>
</evidence>
<reference evidence="15 16" key="1">
    <citation type="journal article" date="2018" name="PLoS Genet.">
        <title>Population sequencing reveals clonal diversity and ancestral inbreeding in the grapevine cultivar Chardonnay.</title>
        <authorList>
            <person name="Roach M.J."/>
            <person name="Johnson D.L."/>
            <person name="Bohlmann J."/>
            <person name="van Vuuren H.J."/>
            <person name="Jones S.J."/>
            <person name="Pretorius I.S."/>
            <person name="Schmidt S.A."/>
            <person name="Borneman A.R."/>
        </authorList>
    </citation>
    <scope>NUCLEOTIDE SEQUENCE [LARGE SCALE GENOMIC DNA]</scope>
    <source>
        <strain evidence="16">cv. Chardonnay</strain>
        <tissue evidence="15">Leaf</tissue>
    </source>
</reference>
<dbReference type="Gene3D" id="3.40.50.1440">
    <property type="entry name" value="Tubulin/FtsZ, GTPase domain"/>
    <property type="match status" value="1"/>
</dbReference>
<keyword evidence="7" id="KW-0460">Magnesium</keyword>
<accession>A0A438BYB1</accession>
<dbReference type="FunFam" id="3.30.1330.20:FF:000002">
    <property type="entry name" value="Tubulin beta chain"/>
    <property type="match status" value="1"/>
</dbReference>
<keyword evidence="9" id="KW-0206">Cytoskeleton</keyword>
<dbReference type="GO" id="GO:0005200">
    <property type="term" value="F:structural constituent of cytoskeleton"/>
    <property type="evidence" value="ECO:0007669"/>
    <property type="project" value="InterPro"/>
</dbReference>
<sequence>MREILHIQGGQCGNQIGAKFWEVVCAEHGIDVTGRYQGDSELQLERINVYYNEASCGRFVPRAVLMDLEPGTMDSIRSGMYGQIFRPDNFVFGQSGAGNNWAKGHYTEGAELIDAVLDVVRKEAENCDCLQGFQVCHSLGGGTGSGMGTLLISKIREEYPDRMMLTFSVFPSPSSLRHLLPNPQAYHSKLYDLQPLFCPNLIGFGDLNHLISATMSGVTCCLRFPGQLNSDLRKLAVNLIPFPRLHFFMVGFAPLTSRGSQQYRALTVPELTQQMWDSKNMMCAADPRHGRYLTASAMFRGKMSTKEVDEQILNVQNKNSSYFVEWIPNNVKSTVCDIPPTGLKMASTFIGNSTSIQEMFRRVSEQFTAMFRRKAFLHWYTGEGMDEMEFTEAESNMNDLVAEYQQYQDATADEEGDYEDEEEEELHDM</sequence>
<evidence type="ECO:0000256" key="12">
    <source>
        <dbReference type="SAM" id="MobiDB-lite"/>
    </source>
</evidence>
<evidence type="ECO:0000256" key="9">
    <source>
        <dbReference type="ARBA" id="ARBA00023212"/>
    </source>
</evidence>
<evidence type="ECO:0000256" key="11">
    <source>
        <dbReference type="RuleBase" id="RU000352"/>
    </source>
</evidence>
<dbReference type="SUPFAM" id="SSF55307">
    <property type="entry name" value="Tubulin C-terminal domain-like"/>
    <property type="match status" value="1"/>
</dbReference>
<feature type="compositionally biased region" description="Acidic residues" evidence="12">
    <location>
        <begin position="411"/>
        <end position="429"/>
    </location>
</feature>
<dbReference type="InterPro" id="IPR018316">
    <property type="entry name" value="Tubulin/FtsZ_2-layer-sand-dom"/>
</dbReference>
<dbReference type="InterPro" id="IPR013838">
    <property type="entry name" value="Beta-tubulin_BS"/>
</dbReference>
<comment type="function">
    <text evidence="10 11">Tubulin is the major constituent of microtubules, a cylinder consisting of laterally associated linear protofilaments composed of alpha- and beta-tubulin heterodimers. Microtubules grow by the addition of GTP-tubulin dimers to the microtubule end, where a stabilizing cap forms. Below the cap, tubulin dimers are in GDP-bound state, owing to GTPase activity of alpha-tubulin.</text>
</comment>
<dbReference type="InterPro" id="IPR017975">
    <property type="entry name" value="Tubulin_CS"/>
</dbReference>
<dbReference type="Pfam" id="PF03953">
    <property type="entry name" value="Tubulin_C"/>
    <property type="match status" value="1"/>
</dbReference>
<keyword evidence="5 11" id="KW-0493">Microtubule</keyword>
<dbReference type="InterPro" id="IPR008280">
    <property type="entry name" value="Tub_FtsZ_C"/>
</dbReference>
<evidence type="ECO:0000256" key="8">
    <source>
        <dbReference type="ARBA" id="ARBA00023134"/>
    </source>
</evidence>
<gene>
    <name evidence="15" type="primary">TUBB1_11</name>
    <name evidence="15" type="ORF">CK203_083549</name>
</gene>
<keyword evidence="4" id="KW-0963">Cytoplasm</keyword>
<dbReference type="GO" id="GO:0003924">
    <property type="term" value="F:GTPase activity"/>
    <property type="evidence" value="ECO:0007669"/>
    <property type="project" value="InterPro"/>
</dbReference>
<keyword evidence="6 11" id="KW-0547">Nucleotide-binding</keyword>
<feature type="domain" description="Tubulin/FtsZ GTPase" evidence="13">
    <location>
        <begin position="47"/>
        <end position="226"/>
    </location>
</feature>
<evidence type="ECO:0000256" key="6">
    <source>
        <dbReference type="ARBA" id="ARBA00022741"/>
    </source>
</evidence>
<dbReference type="FunFam" id="1.10.287.600:FF:000002">
    <property type="entry name" value="Tubulin beta chain"/>
    <property type="match status" value="1"/>
</dbReference>
<dbReference type="InterPro" id="IPR003008">
    <property type="entry name" value="Tubulin_FtsZ_GTPase"/>
</dbReference>
<dbReference type="Gene3D" id="3.30.1330.20">
    <property type="entry name" value="Tubulin/FtsZ, C-terminal domain"/>
    <property type="match status" value="1"/>
</dbReference>
<evidence type="ECO:0000256" key="10">
    <source>
        <dbReference type="ARBA" id="ARBA00034296"/>
    </source>
</evidence>
<dbReference type="CDD" id="cd02187">
    <property type="entry name" value="beta_tubulin"/>
    <property type="match status" value="1"/>
</dbReference>
<dbReference type="PROSITE" id="PS00227">
    <property type="entry name" value="TUBULIN"/>
    <property type="match status" value="1"/>
</dbReference>
<evidence type="ECO:0000313" key="16">
    <source>
        <dbReference type="Proteomes" id="UP000288805"/>
    </source>
</evidence>
<evidence type="ECO:0000256" key="7">
    <source>
        <dbReference type="ARBA" id="ARBA00022842"/>
    </source>
</evidence>
<feature type="domain" description="Tubulin/FtsZ 2-layer sandwich" evidence="14">
    <location>
        <begin position="228"/>
        <end position="365"/>
    </location>
</feature>
<dbReference type="FunFam" id="3.40.50.1440:FF:000031">
    <property type="entry name" value="tubulin beta-4A chain isoform X5"/>
    <property type="match status" value="1"/>
</dbReference>
<name>A0A438BYB1_VITVI</name>
<dbReference type="GO" id="GO:0007017">
    <property type="term" value="P:microtubule-based process"/>
    <property type="evidence" value="ECO:0007669"/>
    <property type="project" value="InterPro"/>
</dbReference>
<evidence type="ECO:0000256" key="4">
    <source>
        <dbReference type="ARBA" id="ARBA00022490"/>
    </source>
</evidence>
<evidence type="ECO:0000259" key="14">
    <source>
        <dbReference type="SMART" id="SM00865"/>
    </source>
</evidence>
<dbReference type="SUPFAM" id="SSF52490">
    <property type="entry name" value="Tubulin nucleotide-binding domain-like"/>
    <property type="match status" value="1"/>
</dbReference>
<dbReference type="GO" id="GO:0005874">
    <property type="term" value="C:microtubule"/>
    <property type="evidence" value="ECO:0007669"/>
    <property type="project" value="UniProtKB-KW"/>
</dbReference>
<dbReference type="PROSITE" id="PS00228">
    <property type="entry name" value="TUBULIN_B_AUTOREG"/>
    <property type="match status" value="1"/>
</dbReference>
<dbReference type="GO" id="GO:0005525">
    <property type="term" value="F:GTP binding"/>
    <property type="evidence" value="ECO:0007669"/>
    <property type="project" value="UniProtKB-UniRule"/>
</dbReference>
<organism evidence="15 16">
    <name type="scientific">Vitis vinifera</name>
    <name type="common">Grape</name>
    <dbReference type="NCBI Taxonomy" id="29760"/>
    <lineage>
        <taxon>Eukaryota</taxon>
        <taxon>Viridiplantae</taxon>
        <taxon>Streptophyta</taxon>
        <taxon>Embryophyta</taxon>
        <taxon>Tracheophyta</taxon>
        <taxon>Spermatophyta</taxon>
        <taxon>Magnoliopsida</taxon>
        <taxon>eudicotyledons</taxon>
        <taxon>Gunneridae</taxon>
        <taxon>Pentapetalae</taxon>
        <taxon>rosids</taxon>
        <taxon>Vitales</taxon>
        <taxon>Vitaceae</taxon>
        <taxon>Viteae</taxon>
        <taxon>Vitis</taxon>
    </lineage>
</organism>
<comment type="caution">
    <text evidence="15">The sequence shown here is derived from an EMBL/GenBank/DDBJ whole genome shotgun (WGS) entry which is preliminary data.</text>
</comment>
<dbReference type="PRINTS" id="PR01163">
    <property type="entry name" value="BETATUBULIN"/>
</dbReference>
<dbReference type="InterPro" id="IPR037103">
    <property type="entry name" value="Tubulin/FtsZ-like_C"/>
</dbReference>
<dbReference type="Proteomes" id="UP000288805">
    <property type="component" value="Unassembled WGS sequence"/>
</dbReference>
<dbReference type="PRINTS" id="PR01161">
    <property type="entry name" value="TUBULIN"/>
</dbReference>
<dbReference type="EMBL" id="QGNW01002593">
    <property type="protein sequence ID" value="RVW15963.1"/>
    <property type="molecule type" value="Genomic_DNA"/>
</dbReference>
<dbReference type="InterPro" id="IPR036525">
    <property type="entry name" value="Tubulin/FtsZ_GTPase_sf"/>
</dbReference>
<evidence type="ECO:0000256" key="1">
    <source>
        <dbReference type="ARBA" id="ARBA00001946"/>
    </source>
</evidence>